<dbReference type="InterPro" id="IPR036390">
    <property type="entry name" value="WH_DNA-bd_sf"/>
</dbReference>
<dbReference type="EMBL" id="CP146016">
    <property type="protein sequence ID" value="WWQ59371.1"/>
    <property type="molecule type" value="Genomic_DNA"/>
</dbReference>
<dbReference type="Proteomes" id="UP001432202">
    <property type="component" value="Chromosome"/>
</dbReference>
<dbReference type="AlphaFoldDB" id="A0AAX4KWV4"/>
<evidence type="ECO:0000313" key="1">
    <source>
        <dbReference type="EMBL" id="WWQ59371.1"/>
    </source>
</evidence>
<evidence type="ECO:0008006" key="3">
    <source>
        <dbReference type="Google" id="ProtNLM"/>
    </source>
</evidence>
<evidence type="ECO:0000313" key="2">
    <source>
        <dbReference type="Proteomes" id="UP001432202"/>
    </source>
</evidence>
<sequence>MKKLFGIFRMWTYQALTELSKGKKSVEELKKSLPLYGSAFDFTISVLLSTGLAKRSIEGGVEYLEITDLGKGYLTGIIDWHRGLHHRKGWW</sequence>
<dbReference type="SUPFAM" id="SSF46785">
    <property type="entry name" value="Winged helix' DNA-binding domain"/>
    <property type="match status" value="1"/>
</dbReference>
<keyword evidence="2" id="KW-1185">Reference proteome</keyword>
<reference evidence="1 2" key="1">
    <citation type="submission" date="2024-02" db="EMBL/GenBank/DDBJ databases">
        <title>STSV induces naive adaptation in Sulfolobus.</title>
        <authorList>
            <person name="Xiang X."/>
            <person name="Song M."/>
        </authorList>
    </citation>
    <scope>NUCLEOTIDE SEQUENCE [LARGE SCALE GENOMIC DNA]</scope>
    <source>
        <strain evidence="1 2">RT2</strain>
    </source>
</reference>
<protein>
    <recommendedName>
        <fullName evidence="3">ArnR1-like winged helix-turn-helix domain-containing protein</fullName>
    </recommendedName>
</protein>
<accession>A0AAX4KWV4</accession>
<dbReference type="GeneID" id="89336626"/>
<name>A0AAX4KWV4_9CREN</name>
<dbReference type="RefSeq" id="WP_338598482.1">
    <property type="nucleotide sequence ID" value="NZ_CP146016.1"/>
</dbReference>
<organism evidence="1 2">
    <name type="scientific">Sulfolobus tengchongensis</name>
    <dbReference type="NCBI Taxonomy" id="207809"/>
    <lineage>
        <taxon>Archaea</taxon>
        <taxon>Thermoproteota</taxon>
        <taxon>Thermoprotei</taxon>
        <taxon>Sulfolobales</taxon>
        <taxon>Sulfolobaceae</taxon>
        <taxon>Sulfolobus</taxon>
    </lineage>
</organism>
<proteinExistence type="predicted"/>
<gene>
    <name evidence="1" type="ORF">V6M85_07620</name>
</gene>